<gene>
    <name evidence="1" type="ORF">DB30_04727</name>
</gene>
<sequence>MVVSAGFVDQNTDLGLQSDAGAQIARAGIEGEEIPVPFAG</sequence>
<proteinExistence type="predicted"/>
<dbReference type="EMBL" id="JMCC02000040">
    <property type="protein sequence ID" value="KIG16267.1"/>
    <property type="molecule type" value="Genomic_DNA"/>
</dbReference>
<dbReference type="Proteomes" id="UP000031599">
    <property type="component" value="Unassembled WGS sequence"/>
</dbReference>
<protein>
    <submittedName>
        <fullName evidence="1">Uncharacterized protein</fullName>
    </submittedName>
</protein>
<comment type="caution">
    <text evidence="1">The sequence shown here is derived from an EMBL/GenBank/DDBJ whole genome shotgun (WGS) entry which is preliminary data.</text>
</comment>
<organism evidence="1 2">
    <name type="scientific">Enhygromyxa salina</name>
    <dbReference type="NCBI Taxonomy" id="215803"/>
    <lineage>
        <taxon>Bacteria</taxon>
        <taxon>Pseudomonadati</taxon>
        <taxon>Myxococcota</taxon>
        <taxon>Polyangia</taxon>
        <taxon>Nannocystales</taxon>
        <taxon>Nannocystaceae</taxon>
        <taxon>Enhygromyxa</taxon>
    </lineage>
</organism>
<dbReference type="AlphaFoldDB" id="A0A0C2D8H9"/>
<reference evidence="1 2" key="1">
    <citation type="submission" date="2014-12" db="EMBL/GenBank/DDBJ databases">
        <title>Genome assembly of Enhygromyxa salina DSM 15201.</title>
        <authorList>
            <person name="Sharma G."/>
            <person name="Subramanian S."/>
        </authorList>
    </citation>
    <scope>NUCLEOTIDE SEQUENCE [LARGE SCALE GENOMIC DNA]</scope>
    <source>
        <strain evidence="1 2">DSM 15201</strain>
    </source>
</reference>
<evidence type="ECO:0000313" key="2">
    <source>
        <dbReference type="Proteomes" id="UP000031599"/>
    </source>
</evidence>
<evidence type="ECO:0000313" key="1">
    <source>
        <dbReference type="EMBL" id="KIG16267.1"/>
    </source>
</evidence>
<accession>A0A0C2D8H9</accession>
<name>A0A0C2D8H9_9BACT</name>